<comment type="caution">
    <text evidence="3">The sequence shown here is derived from an EMBL/GenBank/DDBJ whole genome shotgun (WGS) entry which is preliminary data.</text>
</comment>
<keyword evidence="1" id="KW-0732">Signal</keyword>
<protein>
    <submittedName>
        <fullName evidence="3">PepSY domain-containing protein</fullName>
    </submittedName>
</protein>
<dbReference type="Pfam" id="PF13670">
    <property type="entry name" value="PepSY_2"/>
    <property type="match status" value="1"/>
</dbReference>
<feature type="domain" description="PepSY" evidence="2">
    <location>
        <begin position="8"/>
        <end position="88"/>
    </location>
</feature>
<dbReference type="Proteomes" id="UP000482155">
    <property type="component" value="Unassembled WGS sequence"/>
</dbReference>
<dbReference type="RefSeq" id="WP_163963119.1">
    <property type="nucleotide sequence ID" value="NZ_JAAIVB010000037.1"/>
</dbReference>
<evidence type="ECO:0000259" key="2">
    <source>
        <dbReference type="Pfam" id="PF13670"/>
    </source>
</evidence>
<name>A0A6B3SS91_9BURK</name>
<proteinExistence type="predicted"/>
<reference evidence="3 4" key="1">
    <citation type="submission" date="2020-02" db="EMBL/GenBank/DDBJ databases">
        <authorList>
            <person name="Kim M.K."/>
        </authorList>
    </citation>
    <scope>NUCLEOTIDE SEQUENCE [LARGE SCALE GENOMIC DNA]</scope>
    <source>
        <strain evidence="3 4">17J57-3</strain>
    </source>
</reference>
<dbReference type="EMBL" id="JAAIVB010000037">
    <property type="protein sequence ID" value="NEX61676.1"/>
    <property type="molecule type" value="Genomic_DNA"/>
</dbReference>
<keyword evidence="4" id="KW-1185">Reference proteome</keyword>
<feature type="chain" id="PRO_5025493492" evidence="1">
    <location>
        <begin position="23"/>
        <end position="91"/>
    </location>
</feature>
<evidence type="ECO:0000313" key="4">
    <source>
        <dbReference type="Proteomes" id="UP000482155"/>
    </source>
</evidence>
<gene>
    <name evidence="3" type="ORF">G3574_11350</name>
</gene>
<feature type="signal peptide" evidence="1">
    <location>
        <begin position="1"/>
        <end position="22"/>
    </location>
</feature>
<evidence type="ECO:0000256" key="1">
    <source>
        <dbReference type="SAM" id="SignalP"/>
    </source>
</evidence>
<organism evidence="3 4">
    <name type="scientific">Noviherbaspirillum galbum</name>
    <dbReference type="NCBI Taxonomy" id="2709383"/>
    <lineage>
        <taxon>Bacteria</taxon>
        <taxon>Pseudomonadati</taxon>
        <taxon>Pseudomonadota</taxon>
        <taxon>Betaproteobacteria</taxon>
        <taxon>Burkholderiales</taxon>
        <taxon>Oxalobacteraceae</taxon>
        <taxon>Noviherbaspirillum</taxon>
    </lineage>
</organism>
<evidence type="ECO:0000313" key="3">
    <source>
        <dbReference type="EMBL" id="NEX61676.1"/>
    </source>
</evidence>
<sequence>MRAKLVSALPAILLIVSGGAFASAKCTAHPKSEWMKESDAKAQLEAAGYKIRKFKVDGNCYEIYGHNKEGKKVEIYFDTKTLDVVKSEIEK</sequence>
<accession>A0A6B3SS91</accession>
<dbReference type="AlphaFoldDB" id="A0A6B3SS91"/>
<dbReference type="InterPro" id="IPR025711">
    <property type="entry name" value="PepSY"/>
</dbReference>